<dbReference type="NCBIfam" id="TIGR02532">
    <property type="entry name" value="IV_pilin_GFxxxE"/>
    <property type="match status" value="1"/>
</dbReference>
<dbReference type="Pfam" id="PF07963">
    <property type="entry name" value="N_methyl"/>
    <property type="match status" value="1"/>
</dbReference>
<dbReference type="Proteomes" id="UP001265550">
    <property type="component" value="Unassembled WGS sequence"/>
</dbReference>
<evidence type="ECO:0000256" key="10">
    <source>
        <dbReference type="ARBA" id="ARBA00030775"/>
    </source>
</evidence>
<evidence type="ECO:0000256" key="7">
    <source>
        <dbReference type="ARBA" id="ARBA00022989"/>
    </source>
</evidence>
<dbReference type="InterPro" id="IPR012902">
    <property type="entry name" value="N_methyl_site"/>
</dbReference>
<dbReference type="Pfam" id="PF12019">
    <property type="entry name" value="GspH"/>
    <property type="match status" value="1"/>
</dbReference>
<comment type="similarity">
    <text evidence="9">Belongs to the GSP H family.</text>
</comment>
<keyword evidence="3" id="KW-1003">Cell membrane</keyword>
<keyword evidence="4" id="KW-0488">Methylation</keyword>
<name>A0ABU1V5J5_9BURK</name>
<keyword evidence="6 11" id="KW-0812">Transmembrane</keyword>
<sequence>MPHARTLCRNRRRRPRGVTLIEMLAAIALLVILTSVAIPSYTSIANQYRLDTVSDEFMASVQLARVEAVRLGQDVMLQRTTTCEGTLSSTADWSCGWQVFADTNGNRAMDDTEAVLQSVVVPAGVTFQKGPAGSPRYLLIDRFGRTTSFGQRFEAFPRNQNVVDGQLICFSTGTRLRTVKRVEKCPALPGENA</sequence>
<evidence type="ECO:0000256" key="5">
    <source>
        <dbReference type="ARBA" id="ARBA00022519"/>
    </source>
</evidence>
<keyword evidence="14" id="KW-1185">Reference proteome</keyword>
<evidence type="ECO:0000313" key="13">
    <source>
        <dbReference type="EMBL" id="MDR7092729.1"/>
    </source>
</evidence>
<evidence type="ECO:0000256" key="8">
    <source>
        <dbReference type="ARBA" id="ARBA00023136"/>
    </source>
</evidence>
<evidence type="ECO:0000259" key="12">
    <source>
        <dbReference type="Pfam" id="PF12019"/>
    </source>
</evidence>
<comment type="subcellular location">
    <subcellularLocation>
        <location evidence="1">Cell inner membrane</location>
        <topology evidence="1">Single-pass membrane protein</topology>
    </subcellularLocation>
</comment>
<dbReference type="SUPFAM" id="SSF54523">
    <property type="entry name" value="Pili subunits"/>
    <property type="match status" value="1"/>
</dbReference>
<feature type="domain" description="General secretion pathway GspH" evidence="12">
    <location>
        <begin position="55"/>
        <end position="154"/>
    </location>
</feature>
<dbReference type="RefSeq" id="WP_204731729.1">
    <property type="nucleotide sequence ID" value="NZ_JAVDWE010000001.1"/>
</dbReference>
<evidence type="ECO:0000256" key="3">
    <source>
        <dbReference type="ARBA" id="ARBA00022475"/>
    </source>
</evidence>
<comment type="caution">
    <text evidence="13">The sequence shown here is derived from an EMBL/GenBank/DDBJ whole genome shotgun (WGS) entry which is preliminary data.</text>
</comment>
<evidence type="ECO:0000256" key="4">
    <source>
        <dbReference type="ARBA" id="ARBA00022481"/>
    </source>
</evidence>
<keyword evidence="5" id="KW-0997">Cell inner membrane</keyword>
<dbReference type="InterPro" id="IPR045584">
    <property type="entry name" value="Pilin-like"/>
</dbReference>
<feature type="transmembrane region" description="Helical" evidence="11">
    <location>
        <begin position="20"/>
        <end position="41"/>
    </location>
</feature>
<dbReference type="EMBL" id="JAVDWE010000001">
    <property type="protein sequence ID" value="MDR7092729.1"/>
    <property type="molecule type" value="Genomic_DNA"/>
</dbReference>
<evidence type="ECO:0000313" key="14">
    <source>
        <dbReference type="Proteomes" id="UP001265550"/>
    </source>
</evidence>
<protein>
    <recommendedName>
        <fullName evidence="2">Type II secretion system protein H</fullName>
    </recommendedName>
    <alternativeName>
        <fullName evidence="10">General secretion pathway protein H</fullName>
    </alternativeName>
</protein>
<evidence type="ECO:0000256" key="2">
    <source>
        <dbReference type="ARBA" id="ARBA00021549"/>
    </source>
</evidence>
<accession>A0ABU1V5J5</accession>
<keyword evidence="8 11" id="KW-0472">Membrane</keyword>
<organism evidence="13 14">
    <name type="scientific">Hydrogenophaga laconesensis</name>
    <dbReference type="NCBI Taxonomy" id="1805971"/>
    <lineage>
        <taxon>Bacteria</taxon>
        <taxon>Pseudomonadati</taxon>
        <taxon>Pseudomonadota</taxon>
        <taxon>Betaproteobacteria</taxon>
        <taxon>Burkholderiales</taxon>
        <taxon>Comamonadaceae</taxon>
        <taxon>Hydrogenophaga</taxon>
    </lineage>
</organism>
<dbReference type="PROSITE" id="PS00409">
    <property type="entry name" value="PROKAR_NTER_METHYL"/>
    <property type="match status" value="1"/>
</dbReference>
<evidence type="ECO:0000256" key="1">
    <source>
        <dbReference type="ARBA" id="ARBA00004377"/>
    </source>
</evidence>
<evidence type="ECO:0000256" key="11">
    <source>
        <dbReference type="SAM" id="Phobius"/>
    </source>
</evidence>
<proteinExistence type="inferred from homology"/>
<gene>
    <name evidence="13" type="ORF">J2X09_000452</name>
</gene>
<evidence type="ECO:0000256" key="6">
    <source>
        <dbReference type="ARBA" id="ARBA00022692"/>
    </source>
</evidence>
<evidence type="ECO:0000256" key="9">
    <source>
        <dbReference type="ARBA" id="ARBA00025772"/>
    </source>
</evidence>
<reference evidence="13 14" key="1">
    <citation type="submission" date="2023-07" db="EMBL/GenBank/DDBJ databases">
        <title>Sorghum-associated microbial communities from plants grown in Nebraska, USA.</title>
        <authorList>
            <person name="Schachtman D."/>
        </authorList>
    </citation>
    <scope>NUCLEOTIDE SEQUENCE [LARGE SCALE GENOMIC DNA]</scope>
    <source>
        <strain evidence="13 14">BE240</strain>
    </source>
</reference>
<dbReference type="Gene3D" id="3.55.40.10">
    <property type="entry name" value="minor pseudopilin epsh domain"/>
    <property type="match status" value="1"/>
</dbReference>
<dbReference type="InterPro" id="IPR022346">
    <property type="entry name" value="T2SS_GspH"/>
</dbReference>
<keyword evidence="7 11" id="KW-1133">Transmembrane helix</keyword>